<protein>
    <submittedName>
        <fullName evidence="3">Uncharacterized protein</fullName>
    </submittedName>
</protein>
<reference evidence="3" key="1">
    <citation type="submission" date="2020-11" db="EMBL/GenBank/DDBJ databases">
        <title>Sequencing the genomes of 1000 actinobacteria strains.</title>
        <authorList>
            <person name="Klenk H.-P."/>
        </authorList>
    </citation>
    <scope>NUCLEOTIDE SEQUENCE</scope>
    <source>
        <strain evidence="3">DSM 45356</strain>
    </source>
</reference>
<gene>
    <name evidence="3" type="ORF">IW245_000206</name>
</gene>
<dbReference type="Proteomes" id="UP000622552">
    <property type="component" value="Unassembled WGS sequence"/>
</dbReference>
<evidence type="ECO:0000256" key="1">
    <source>
        <dbReference type="SAM" id="MobiDB-lite"/>
    </source>
</evidence>
<feature type="signal peptide" evidence="2">
    <location>
        <begin position="1"/>
        <end position="30"/>
    </location>
</feature>
<comment type="caution">
    <text evidence="3">The sequence shown here is derived from an EMBL/GenBank/DDBJ whole genome shotgun (WGS) entry which is preliminary data.</text>
</comment>
<feature type="chain" id="PRO_5035293715" evidence="2">
    <location>
        <begin position="31"/>
        <end position="67"/>
    </location>
</feature>
<accession>A0A8J7KUG8</accession>
<evidence type="ECO:0000313" key="3">
    <source>
        <dbReference type="EMBL" id="MBG6134012.1"/>
    </source>
</evidence>
<proteinExistence type="predicted"/>
<evidence type="ECO:0000313" key="4">
    <source>
        <dbReference type="Proteomes" id="UP000622552"/>
    </source>
</evidence>
<dbReference type="EMBL" id="JADOUF010000001">
    <property type="protein sequence ID" value="MBG6134012.1"/>
    <property type="molecule type" value="Genomic_DNA"/>
</dbReference>
<organism evidence="3 4">
    <name type="scientific">Longispora fulva</name>
    <dbReference type="NCBI Taxonomy" id="619741"/>
    <lineage>
        <taxon>Bacteria</taxon>
        <taxon>Bacillati</taxon>
        <taxon>Actinomycetota</taxon>
        <taxon>Actinomycetes</taxon>
        <taxon>Micromonosporales</taxon>
        <taxon>Micromonosporaceae</taxon>
        <taxon>Longispora</taxon>
    </lineage>
</organism>
<name>A0A8J7KUG8_9ACTN</name>
<dbReference type="RefSeq" id="WP_197001301.1">
    <property type="nucleotide sequence ID" value="NZ_BONS01000042.1"/>
</dbReference>
<sequence>MRKMTFTATWVLAVAGSGALVLGVASPAVADGGCRAGDRFGGWQPDQETRPFPLGPVVSDRGQVHVG</sequence>
<dbReference type="AlphaFoldDB" id="A0A8J7KUG8"/>
<keyword evidence="2" id="KW-0732">Signal</keyword>
<keyword evidence="4" id="KW-1185">Reference proteome</keyword>
<evidence type="ECO:0000256" key="2">
    <source>
        <dbReference type="SAM" id="SignalP"/>
    </source>
</evidence>
<feature type="region of interest" description="Disordered" evidence="1">
    <location>
        <begin position="41"/>
        <end position="67"/>
    </location>
</feature>